<protein>
    <submittedName>
        <fullName evidence="2">CIC11C00000000514</fullName>
    </submittedName>
</protein>
<dbReference type="Proteomes" id="UP000182259">
    <property type="component" value="Chromosome III"/>
</dbReference>
<dbReference type="PANTHER" id="PTHR42342">
    <property type="entry name" value="STATIONARY PHASE PROTEIN 5"/>
    <property type="match status" value="1"/>
</dbReference>
<dbReference type="AlphaFoldDB" id="A0A1L0D8W2"/>
<dbReference type="InterPro" id="IPR038816">
    <property type="entry name" value="Stationary_phase_5"/>
</dbReference>
<gene>
    <name evidence="2" type="ORF">SAMEA4029009_CIC11G00000000514</name>
</gene>
<organism evidence="2 3">
    <name type="scientific">Sungouiella intermedia</name>
    <dbReference type="NCBI Taxonomy" id="45354"/>
    <lineage>
        <taxon>Eukaryota</taxon>
        <taxon>Fungi</taxon>
        <taxon>Dikarya</taxon>
        <taxon>Ascomycota</taxon>
        <taxon>Saccharomycotina</taxon>
        <taxon>Pichiomycetes</taxon>
        <taxon>Metschnikowiaceae</taxon>
        <taxon>Sungouiella</taxon>
    </lineage>
</organism>
<keyword evidence="1" id="KW-0175">Coiled coil</keyword>
<evidence type="ECO:0000313" key="3">
    <source>
        <dbReference type="Proteomes" id="UP000182259"/>
    </source>
</evidence>
<sequence>MSPLKNLSSLKRSIARRIRQALEEIQENLANRQRAPVPVAVPVPMRGRGGYRLPISNTVFAGGVGAGARSSAFGGAFRGFSTLHGAYRGTRYYSTYTSRFSGFSNMRWSRINTSIIFHNFSSRGQFRLKLFTSFYKAPTLTELLKKKFQVDESNPWNSTRPMAYAASTAMEQVPLALRLNVLLTQKFHDMVMDLARSDSEVSQGCFVDFKVEPRLLIPQTSMMSGELLAELLDNLKRFERHIMDLQKDLARLSELGELPLRFLASSNTIRVYFPNCDREKLEALLLEKNVMSGIVHEDIRDECKDFSDEVSSVSEFDILSSCNMLTLSGSGSESSYDDVLSSSCESQAKQDRVEIYEEDSYYWA</sequence>
<proteinExistence type="predicted"/>
<evidence type="ECO:0000313" key="2">
    <source>
        <dbReference type="EMBL" id="SGZ52964.1"/>
    </source>
</evidence>
<name>A0A1L0D8W2_9ASCO</name>
<dbReference type="GO" id="GO:0043248">
    <property type="term" value="P:proteasome assembly"/>
    <property type="evidence" value="ECO:0007669"/>
    <property type="project" value="TreeGrafter"/>
</dbReference>
<dbReference type="GO" id="GO:0070628">
    <property type="term" value="F:proteasome binding"/>
    <property type="evidence" value="ECO:0007669"/>
    <property type="project" value="InterPro"/>
</dbReference>
<reference evidence="2 3" key="1">
    <citation type="submission" date="2016-10" db="EMBL/GenBank/DDBJ databases">
        <authorList>
            <person name="de Groot N.N."/>
        </authorList>
    </citation>
    <scope>NUCLEOTIDE SEQUENCE [LARGE SCALE GENOMIC DNA]</scope>
    <source>
        <strain evidence="2 3">PYCC 4715</strain>
    </source>
</reference>
<dbReference type="PANTHER" id="PTHR42342:SF1">
    <property type="entry name" value="STATIONARY PHASE PROTEIN 5"/>
    <property type="match status" value="1"/>
</dbReference>
<dbReference type="EMBL" id="LT635766">
    <property type="protein sequence ID" value="SGZ52964.1"/>
    <property type="molecule type" value="Genomic_DNA"/>
</dbReference>
<feature type="coiled-coil region" evidence="1">
    <location>
        <begin position="228"/>
        <end position="255"/>
    </location>
</feature>
<evidence type="ECO:0000256" key="1">
    <source>
        <dbReference type="SAM" id="Coils"/>
    </source>
</evidence>
<feature type="coiled-coil region" evidence="1">
    <location>
        <begin position="4"/>
        <end position="35"/>
    </location>
</feature>
<accession>A0A1L0D8W2</accession>